<comment type="similarity">
    <text evidence="4">Belongs to the purine/pyrimidine phosphoribosyltransferase family. GfcR subfamily.</text>
</comment>
<dbReference type="STRING" id="523846.Mfer_1208"/>
<evidence type="ECO:0000256" key="3">
    <source>
        <dbReference type="ARBA" id="ARBA00023163"/>
    </source>
</evidence>
<keyword evidence="3 4" id="KW-0804">Transcription</keyword>
<evidence type="ECO:0000313" key="7">
    <source>
        <dbReference type="Proteomes" id="UP000002315"/>
    </source>
</evidence>
<sequence length="196" mass="21469">MNKELIKKAQELRARGFTTGEIADELNISRDTARWLILKAEEKVSRKAPTDIAIDWRCLSESASRLKYVSAIMADIASKYDVEGIVGIAVSGVPIATLMATLMNKELSFSVFHPAKLRKEKDVDGTISSNFASIYNKKVIIVDDVITSGRTVKEAVKVVKEQGAKPVAVVVLIDKKNLKEVDGVPVESLIKVTRVG</sequence>
<dbReference type="HAMAP" id="MF_01214">
    <property type="entry name" value="GfcR"/>
    <property type="match status" value="1"/>
</dbReference>
<dbReference type="PANTHER" id="PTHR19278">
    <property type="entry name" value="OROTATE PHOSPHORIBOSYLTRANSFERASE"/>
    <property type="match status" value="1"/>
</dbReference>
<keyword evidence="6" id="KW-0808">Transferase</keyword>
<dbReference type="CDD" id="cd06223">
    <property type="entry name" value="PRTases_typeI"/>
    <property type="match status" value="1"/>
</dbReference>
<dbReference type="OrthoDB" id="68893at2157"/>
<accession>E3GWS5</accession>
<dbReference type="NCBIfam" id="NF002620">
    <property type="entry name" value="PRK02277.1"/>
    <property type="match status" value="1"/>
</dbReference>
<gene>
    <name evidence="4" type="primary">gfcR</name>
    <name evidence="6" type="ordered locus">Mfer_1208</name>
</gene>
<reference evidence="6 7" key="1">
    <citation type="journal article" date="2010" name="Stand. Genomic Sci.">
        <title>Complete genome sequence of Methanothermus fervidus type strain (V24S).</title>
        <authorList>
            <person name="Anderson I."/>
            <person name="Djao O.D."/>
            <person name="Misra M."/>
            <person name="Chertkov O."/>
            <person name="Nolan M."/>
            <person name="Lucas S."/>
            <person name="Lapidus A."/>
            <person name="Del Rio T.G."/>
            <person name="Tice H."/>
            <person name="Cheng J.F."/>
            <person name="Tapia R."/>
            <person name="Han C."/>
            <person name="Goodwin L."/>
            <person name="Pitluck S."/>
            <person name="Liolios K."/>
            <person name="Ivanova N."/>
            <person name="Mavromatis K."/>
            <person name="Mikhailova N."/>
            <person name="Pati A."/>
            <person name="Brambilla E."/>
            <person name="Chen A."/>
            <person name="Palaniappan K."/>
            <person name="Land M."/>
            <person name="Hauser L."/>
            <person name="Chang Y.J."/>
            <person name="Jeffries C.D."/>
            <person name="Sikorski J."/>
            <person name="Spring S."/>
            <person name="Rohde M."/>
            <person name="Eichinger K."/>
            <person name="Huber H."/>
            <person name="Wirth R."/>
            <person name="Goker M."/>
            <person name="Detter J.C."/>
            <person name="Woyke T."/>
            <person name="Bristow J."/>
            <person name="Eisen J.A."/>
            <person name="Markowitz V."/>
            <person name="Hugenholtz P."/>
            <person name="Klenk H.P."/>
            <person name="Kyrpides N.C."/>
        </authorList>
    </citation>
    <scope>NUCLEOTIDE SEQUENCE [LARGE SCALE GENOMIC DNA]</scope>
    <source>
        <strain evidence="7">ATCC 43054 / DSM 2088 / JCM 10308 / V24 S</strain>
    </source>
</reference>
<keyword evidence="1 4" id="KW-0805">Transcription regulation</keyword>
<dbReference type="GO" id="GO:0006222">
    <property type="term" value="P:UMP biosynthetic process"/>
    <property type="evidence" value="ECO:0007669"/>
    <property type="project" value="TreeGrafter"/>
</dbReference>
<evidence type="ECO:0000313" key="6">
    <source>
        <dbReference type="EMBL" id="ADP77994.1"/>
    </source>
</evidence>
<dbReference type="PANTHER" id="PTHR19278:SF41">
    <property type="entry name" value="PYRE-LIKE PROTEIN"/>
    <property type="match status" value="1"/>
</dbReference>
<evidence type="ECO:0000256" key="4">
    <source>
        <dbReference type="HAMAP-Rule" id="MF_01214"/>
    </source>
</evidence>
<dbReference type="AlphaFoldDB" id="E3GWS5"/>
<dbReference type="Pfam" id="PF00156">
    <property type="entry name" value="Pribosyltran"/>
    <property type="match status" value="1"/>
</dbReference>
<dbReference type="EMBL" id="CP002278">
    <property type="protein sequence ID" value="ADP77994.1"/>
    <property type="molecule type" value="Genomic_DNA"/>
</dbReference>
<feature type="domain" description="Phosphoribosyltransferase" evidence="5">
    <location>
        <begin position="84"/>
        <end position="182"/>
    </location>
</feature>
<dbReference type="GO" id="GO:0003677">
    <property type="term" value="F:DNA binding"/>
    <property type="evidence" value="ECO:0007669"/>
    <property type="project" value="UniProtKB-UniRule"/>
</dbReference>
<evidence type="ECO:0000256" key="2">
    <source>
        <dbReference type="ARBA" id="ARBA00023125"/>
    </source>
</evidence>
<name>E3GWS5_METFV</name>
<proteinExistence type="inferred from homology"/>
<dbReference type="InterPro" id="IPR029057">
    <property type="entry name" value="PRTase-like"/>
</dbReference>
<dbReference type="Proteomes" id="UP000002315">
    <property type="component" value="Chromosome"/>
</dbReference>
<dbReference type="InterPro" id="IPR000836">
    <property type="entry name" value="PRTase_dom"/>
</dbReference>
<keyword evidence="6" id="KW-0328">Glycosyltransferase</keyword>
<evidence type="ECO:0000259" key="5">
    <source>
        <dbReference type="Pfam" id="PF00156"/>
    </source>
</evidence>
<dbReference type="HOGENOM" id="CLU_111001_0_0_2"/>
<comment type="domain">
    <text evidence="4">Contains an N-terminal DNA-binding winged helix-turn-helix domain and a C-terminal regulatory domain (or effector binding domain) resembling phosphoribosyltransferase (PRT) domain.</text>
</comment>
<evidence type="ECO:0000256" key="1">
    <source>
        <dbReference type="ARBA" id="ARBA00023015"/>
    </source>
</evidence>
<dbReference type="GO" id="GO:0019856">
    <property type="term" value="P:pyrimidine nucleobase biosynthetic process"/>
    <property type="evidence" value="ECO:0007669"/>
    <property type="project" value="TreeGrafter"/>
</dbReference>
<dbReference type="GO" id="GO:0010468">
    <property type="term" value="P:regulation of gene expression"/>
    <property type="evidence" value="ECO:0007669"/>
    <property type="project" value="UniProtKB-UniRule"/>
</dbReference>
<keyword evidence="7" id="KW-1185">Reference proteome</keyword>
<keyword evidence="2 4" id="KW-0238">DNA-binding</keyword>
<dbReference type="Gene3D" id="3.40.50.2020">
    <property type="match status" value="1"/>
</dbReference>
<organism evidence="6 7">
    <name type="scientific">Methanothermus fervidus (strain ATCC 43054 / DSM 2088 / JCM 10308 / V24 S)</name>
    <dbReference type="NCBI Taxonomy" id="523846"/>
    <lineage>
        <taxon>Archaea</taxon>
        <taxon>Methanobacteriati</taxon>
        <taxon>Methanobacteriota</taxon>
        <taxon>Methanomada group</taxon>
        <taxon>Methanobacteria</taxon>
        <taxon>Methanobacteriales</taxon>
        <taxon>Methanothermaceae</taxon>
        <taxon>Methanothermus</taxon>
    </lineage>
</organism>
<dbReference type="InterPro" id="IPR022854">
    <property type="entry name" value="GfcR-like"/>
</dbReference>
<dbReference type="KEGG" id="mfv:Mfer_1208"/>
<protein>
    <recommendedName>
        <fullName evidence="4">Transcriptional regulator GfcR</fullName>
    </recommendedName>
</protein>
<dbReference type="GO" id="GO:0004588">
    <property type="term" value="F:orotate phosphoribosyltransferase activity"/>
    <property type="evidence" value="ECO:0007669"/>
    <property type="project" value="TreeGrafter"/>
</dbReference>
<dbReference type="SUPFAM" id="SSF53271">
    <property type="entry name" value="PRTase-like"/>
    <property type="match status" value="1"/>
</dbReference>